<feature type="transmembrane region" description="Helical" evidence="9">
    <location>
        <begin position="206"/>
        <end position="227"/>
    </location>
</feature>
<feature type="transmembrane region" description="Helical" evidence="9">
    <location>
        <begin position="320"/>
        <end position="344"/>
    </location>
</feature>
<reference evidence="11" key="1">
    <citation type="submission" date="2014-01" db="EMBL/GenBank/DDBJ databases">
        <authorList>
            <person name="Aslett M."/>
        </authorList>
    </citation>
    <scope>NUCLEOTIDE SEQUENCE</scope>
</reference>
<evidence type="ECO:0000256" key="9">
    <source>
        <dbReference type="SAM" id="Phobius"/>
    </source>
</evidence>
<dbReference type="OrthoDB" id="6021076at2759"/>
<evidence type="ECO:0000313" key="11">
    <source>
        <dbReference type="EMBL" id="CDW55284.1"/>
    </source>
</evidence>
<dbReference type="EMBL" id="HG805944">
    <property type="protein sequence ID" value="CDW55284.1"/>
    <property type="molecule type" value="Genomic_DNA"/>
</dbReference>
<dbReference type="Gene3D" id="1.20.1740.10">
    <property type="entry name" value="Amino acid/polyamine transporter I"/>
    <property type="match status" value="1"/>
</dbReference>
<feature type="transmembrane region" description="Helical" evidence="9">
    <location>
        <begin position="103"/>
        <end position="120"/>
    </location>
</feature>
<organism evidence="11 12">
    <name type="scientific">Trichuris trichiura</name>
    <name type="common">Whipworm</name>
    <name type="synonym">Trichocephalus trichiurus</name>
    <dbReference type="NCBI Taxonomy" id="36087"/>
    <lineage>
        <taxon>Eukaryota</taxon>
        <taxon>Metazoa</taxon>
        <taxon>Ecdysozoa</taxon>
        <taxon>Nematoda</taxon>
        <taxon>Enoplea</taxon>
        <taxon>Dorylaimia</taxon>
        <taxon>Trichinellida</taxon>
        <taxon>Trichuridae</taxon>
        <taxon>Trichuris</taxon>
    </lineage>
</organism>
<evidence type="ECO:0000313" key="12">
    <source>
        <dbReference type="Proteomes" id="UP000030665"/>
    </source>
</evidence>
<protein>
    <submittedName>
        <fullName evidence="11">Vesicular GABA transporter</fullName>
    </submittedName>
</protein>
<dbReference type="InterPro" id="IPR013057">
    <property type="entry name" value="AA_transpt_TM"/>
</dbReference>
<keyword evidence="6 9" id="KW-1133">Transmembrane helix</keyword>
<keyword evidence="8" id="KW-0968">Cytoplasmic vesicle</keyword>
<name>A0A077Z641_TRITR</name>
<comment type="subcellular location">
    <subcellularLocation>
        <location evidence="1">Cytoplasmic vesicle membrane</location>
        <topology evidence="1">Multi-pass membrane protein</topology>
    </subcellularLocation>
</comment>
<accession>A0A077Z641</accession>
<evidence type="ECO:0000256" key="2">
    <source>
        <dbReference type="ARBA" id="ARBA00008066"/>
    </source>
</evidence>
<keyword evidence="12" id="KW-1185">Reference proteome</keyword>
<reference evidence="11" key="2">
    <citation type="submission" date="2014-03" db="EMBL/GenBank/DDBJ databases">
        <title>The whipworm genome and dual-species transcriptomics of an intimate host-pathogen interaction.</title>
        <authorList>
            <person name="Foth B.J."/>
            <person name="Tsai I.J."/>
            <person name="Reid A.J."/>
            <person name="Bancroft A.J."/>
            <person name="Nichol S."/>
            <person name="Tracey A."/>
            <person name="Holroyd N."/>
            <person name="Cotton J.A."/>
            <person name="Stanley E.J."/>
            <person name="Zarowiecki M."/>
            <person name="Liu J.Z."/>
            <person name="Huckvale T."/>
            <person name="Cooper P.J."/>
            <person name="Grencis R.K."/>
            <person name="Berriman M."/>
        </authorList>
    </citation>
    <scope>NUCLEOTIDE SEQUENCE [LARGE SCALE GENOMIC DNA]</scope>
</reference>
<dbReference type="STRING" id="36087.A0A077Z641"/>
<feature type="transmembrane region" description="Helical" evidence="9">
    <location>
        <begin position="351"/>
        <end position="373"/>
    </location>
</feature>
<evidence type="ECO:0000256" key="3">
    <source>
        <dbReference type="ARBA" id="ARBA00022448"/>
    </source>
</evidence>
<feature type="transmembrane region" description="Helical" evidence="9">
    <location>
        <begin position="67"/>
        <end position="91"/>
    </location>
</feature>
<feature type="transmembrane region" description="Helical" evidence="9">
    <location>
        <begin position="247"/>
        <end position="273"/>
    </location>
</feature>
<dbReference type="Proteomes" id="UP000030665">
    <property type="component" value="Unassembled WGS sequence"/>
</dbReference>
<evidence type="ECO:0000256" key="5">
    <source>
        <dbReference type="ARBA" id="ARBA00022775"/>
    </source>
</evidence>
<feature type="transmembrane region" description="Helical" evidence="9">
    <location>
        <begin position="15"/>
        <end position="40"/>
    </location>
</feature>
<keyword evidence="4 9" id="KW-0812">Transmembrane</keyword>
<proteinExistence type="inferred from homology"/>
<dbReference type="GO" id="GO:0015179">
    <property type="term" value="F:L-amino acid transmembrane transporter activity"/>
    <property type="evidence" value="ECO:0007669"/>
    <property type="project" value="TreeGrafter"/>
</dbReference>
<dbReference type="GO" id="GO:0030659">
    <property type="term" value="C:cytoplasmic vesicle membrane"/>
    <property type="evidence" value="ECO:0007669"/>
    <property type="project" value="UniProtKB-SubCell"/>
</dbReference>
<evidence type="ECO:0000256" key="7">
    <source>
        <dbReference type="ARBA" id="ARBA00023136"/>
    </source>
</evidence>
<dbReference type="PANTHER" id="PTHR22950">
    <property type="entry name" value="AMINO ACID TRANSPORTER"/>
    <property type="match status" value="1"/>
</dbReference>
<keyword evidence="3" id="KW-0813">Transport</keyword>
<evidence type="ECO:0000256" key="1">
    <source>
        <dbReference type="ARBA" id="ARBA00004439"/>
    </source>
</evidence>
<feature type="transmembrane region" description="Helical" evidence="9">
    <location>
        <begin position="127"/>
        <end position="148"/>
    </location>
</feature>
<evidence type="ECO:0000256" key="6">
    <source>
        <dbReference type="ARBA" id="ARBA00022989"/>
    </source>
</evidence>
<comment type="similarity">
    <text evidence="2">Belongs to the amino acid/polyamine transporter 2 family.</text>
</comment>
<dbReference type="GO" id="GO:0005774">
    <property type="term" value="C:vacuolar membrane"/>
    <property type="evidence" value="ECO:0007669"/>
    <property type="project" value="TreeGrafter"/>
</dbReference>
<sequence length="389" mass="43950">MFIVSLPYTVLHGGWWSIFALVWIAFVCYYTGVILVECLYDDQGKRIRGSYKAVAEACWGKMWGGRLVFTAQIIELLMTCILYVVLCGDLMENSFPDSSLDKMAWMMLSAAALLPCAFIKDLRSVSWLSFWNAVTHVLINLIVIVYCFTRISKWNLSSLSFSVNMRSFPTVLGIIVFSYTSHIFLPSLEGSMENQRDFKRMLKWSHVAAALFKALFAMFGFLTFGALTEEEISNNLPSQKFKAIVNITLVIKALLSYPLPYFTTVELMSNLFFRGKSANCRFPVCFWSDGSLKDWALGVRICLVLFTLFMAISIPHFALLMGLVGSITGTMLSFIWPCTFYLHLKKGLSKFATGFSISIITTGALFGLIGIYYSSAELYRAVYMVDEYS</sequence>
<gene>
    <name evidence="11" type="ORF">TTRE_0000355601</name>
</gene>
<feature type="transmembrane region" description="Helical" evidence="9">
    <location>
        <begin position="294"/>
        <end position="314"/>
    </location>
</feature>
<dbReference type="AlphaFoldDB" id="A0A077Z641"/>
<keyword evidence="7 9" id="KW-0472">Membrane</keyword>
<dbReference type="GO" id="GO:0006836">
    <property type="term" value="P:neurotransmitter transport"/>
    <property type="evidence" value="ECO:0007669"/>
    <property type="project" value="UniProtKB-KW"/>
</dbReference>
<feature type="domain" description="Amino acid transporter transmembrane" evidence="10">
    <location>
        <begin position="1"/>
        <end position="372"/>
    </location>
</feature>
<dbReference type="PANTHER" id="PTHR22950:SF689">
    <property type="entry name" value="VESICULAR INHIBITORY AMINO ACID TRANSPORTER"/>
    <property type="match status" value="1"/>
</dbReference>
<evidence type="ECO:0000259" key="10">
    <source>
        <dbReference type="Pfam" id="PF01490"/>
    </source>
</evidence>
<evidence type="ECO:0000256" key="8">
    <source>
        <dbReference type="ARBA" id="ARBA00023329"/>
    </source>
</evidence>
<dbReference type="Pfam" id="PF01490">
    <property type="entry name" value="Aa_trans"/>
    <property type="match status" value="1"/>
</dbReference>
<evidence type="ECO:0000256" key="4">
    <source>
        <dbReference type="ARBA" id="ARBA00022692"/>
    </source>
</evidence>
<feature type="transmembrane region" description="Helical" evidence="9">
    <location>
        <begin position="168"/>
        <end position="185"/>
    </location>
</feature>
<keyword evidence="5" id="KW-0532">Neurotransmitter transport</keyword>